<dbReference type="InterPro" id="IPR000246">
    <property type="entry name" value="Peptidase_T2"/>
</dbReference>
<feature type="region of interest" description="Disordered" evidence="3">
    <location>
        <begin position="308"/>
        <end position="337"/>
    </location>
</feature>
<keyword evidence="5" id="KW-1185">Reference proteome</keyword>
<feature type="site" description="Cleavage; by autolysis" evidence="2">
    <location>
        <begin position="342"/>
        <end position="343"/>
    </location>
</feature>
<evidence type="ECO:0000313" key="5">
    <source>
        <dbReference type="Proteomes" id="UP000177622"/>
    </source>
</evidence>
<evidence type="ECO:0008006" key="6">
    <source>
        <dbReference type="Google" id="ProtNLM"/>
    </source>
</evidence>
<dbReference type="SUPFAM" id="SSF56235">
    <property type="entry name" value="N-terminal nucleophile aminohydrolases (Ntn hydrolases)"/>
    <property type="match status" value="1"/>
</dbReference>
<dbReference type="Pfam" id="PF01112">
    <property type="entry name" value="Asparaginase_2"/>
    <property type="match status" value="2"/>
</dbReference>
<evidence type="ECO:0000256" key="3">
    <source>
        <dbReference type="SAM" id="MobiDB-lite"/>
    </source>
</evidence>
<dbReference type="GeneID" id="34571373"/>
<dbReference type="STRING" id="1835702.A0A1F5M052"/>
<sequence>MCSPVDLLVVYADRRQLSFVEFHLLNQRAIFRRGGNHAAHLGQTLAATWFIESVAQSLCDSSQELPRRFKTEASKMDPPPNDGICAIFVHAGAGFHNLENEHKHLGACDSATTAAMAFLKAGGTAVDAVEVALTVLEDNPITNAGYGSNLNHNGIVECDASIVDHRGKSGAVGAVPNVKNPIALARKIYDKSNKDMGQSRVPPNFIIGEGARDFAWENGIIVLPHDDMTHPAARLRWKSWKEEVNDHERVKGSQDADPWLRRPLTPMGTRLERLAKRESLAAADHEANEEYMSDLLVSNPGGHATVAKIASSSSRDGSPDIETDTETERSTSDQEDVDMISDTIGAIAIDRWGNIAAGSSSGGIGMKHRGRVGPAALIGIGTHVVPVDPTDPDGTTVACVTSGTGELIASAFVAYTLSQRIYFSQKKCENGRFEQEVDQVVISEYFKNEFTNFPAVDDSFLFGSLGAMVVRKDNDGIELFFAHNTQSFAIGSMSSNQEKPVCVMSRGTRGSIMQGGARVRF</sequence>
<dbReference type="RefSeq" id="XP_022493993.1">
    <property type="nucleotide sequence ID" value="XM_022626639.1"/>
</dbReference>
<dbReference type="AlphaFoldDB" id="A0A1F5M052"/>
<comment type="caution">
    <text evidence="4">The sequence shown here is derived from an EMBL/GenBank/DDBJ whole genome shotgun (WGS) entry which is preliminary data.</text>
</comment>
<dbReference type="PANTHER" id="PTHR10188:SF8">
    <property type="entry name" value="THREONINE ASPARTASE 1"/>
    <property type="match status" value="1"/>
</dbReference>
<accession>A0A1F5M052</accession>
<feature type="active site" description="Nucleophile" evidence="1">
    <location>
        <position position="343"/>
    </location>
</feature>
<organism evidence="4 5">
    <name type="scientific">Penicillium arizonense</name>
    <dbReference type="NCBI Taxonomy" id="1835702"/>
    <lineage>
        <taxon>Eukaryota</taxon>
        <taxon>Fungi</taxon>
        <taxon>Dikarya</taxon>
        <taxon>Ascomycota</taxon>
        <taxon>Pezizomycotina</taxon>
        <taxon>Eurotiomycetes</taxon>
        <taxon>Eurotiomycetidae</taxon>
        <taxon>Eurotiales</taxon>
        <taxon>Aspergillaceae</taxon>
        <taxon>Penicillium</taxon>
    </lineage>
</organism>
<dbReference type="PANTHER" id="PTHR10188">
    <property type="entry name" value="L-ASPARAGINASE"/>
    <property type="match status" value="1"/>
</dbReference>
<dbReference type="CDD" id="cd04514">
    <property type="entry name" value="Taspase1_like"/>
    <property type="match status" value="1"/>
</dbReference>
<reference evidence="4 5" key="1">
    <citation type="journal article" date="2016" name="Sci. Rep.">
        <title>Penicillium arizonense, a new, genome sequenced fungal species, reveals a high chemical diversity in secreted metabolites.</title>
        <authorList>
            <person name="Grijseels S."/>
            <person name="Nielsen J.C."/>
            <person name="Randelovic M."/>
            <person name="Nielsen J."/>
            <person name="Nielsen K.F."/>
            <person name="Workman M."/>
            <person name="Frisvad J.C."/>
        </authorList>
    </citation>
    <scope>NUCLEOTIDE SEQUENCE [LARGE SCALE GENOMIC DNA]</scope>
    <source>
        <strain evidence="4 5">CBS 141311</strain>
    </source>
</reference>
<evidence type="ECO:0000256" key="1">
    <source>
        <dbReference type="PIRSR" id="PIRSR600246-1"/>
    </source>
</evidence>
<dbReference type="InterPro" id="IPR029055">
    <property type="entry name" value="Ntn_hydrolases_N"/>
</dbReference>
<gene>
    <name evidence="4" type="ORF">PENARI_c001G06381</name>
</gene>
<dbReference type="GO" id="GO:0005737">
    <property type="term" value="C:cytoplasm"/>
    <property type="evidence" value="ECO:0007669"/>
    <property type="project" value="TreeGrafter"/>
</dbReference>
<name>A0A1F5M052_PENAI</name>
<proteinExistence type="predicted"/>
<evidence type="ECO:0000313" key="4">
    <source>
        <dbReference type="EMBL" id="OGE58571.1"/>
    </source>
</evidence>
<dbReference type="GO" id="GO:0051604">
    <property type="term" value="P:protein maturation"/>
    <property type="evidence" value="ECO:0007669"/>
    <property type="project" value="TreeGrafter"/>
</dbReference>
<dbReference type="EMBL" id="LXJU01000001">
    <property type="protein sequence ID" value="OGE58571.1"/>
    <property type="molecule type" value="Genomic_DNA"/>
</dbReference>
<dbReference type="Proteomes" id="UP000177622">
    <property type="component" value="Unassembled WGS sequence"/>
</dbReference>
<evidence type="ECO:0000256" key="2">
    <source>
        <dbReference type="PIRSR" id="PIRSR600246-3"/>
    </source>
</evidence>
<dbReference type="OrthoDB" id="77601at2759"/>
<dbReference type="InterPro" id="IPR037464">
    <property type="entry name" value="Taspase1"/>
</dbReference>
<dbReference type="FunFam" id="3.60.20.30:FF:000007">
    <property type="entry name" value="Similar to threonine aspartase"/>
    <property type="match status" value="1"/>
</dbReference>
<protein>
    <recommendedName>
        <fullName evidence="6">Asparaginase</fullName>
    </recommendedName>
</protein>
<dbReference type="Gene3D" id="3.60.20.30">
    <property type="entry name" value="(Glycosyl)asparaginase"/>
    <property type="match status" value="1"/>
</dbReference>
<dbReference type="GO" id="GO:0004298">
    <property type="term" value="F:threonine-type endopeptidase activity"/>
    <property type="evidence" value="ECO:0007669"/>
    <property type="project" value="InterPro"/>
</dbReference>